<comment type="similarity">
    <text evidence="2">Belongs to the TBCC family.</text>
</comment>
<name>A0A9N9BU26_9GLOM</name>
<dbReference type="Proteomes" id="UP000789405">
    <property type="component" value="Unassembled WGS sequence"/>
</dbReference>
<dbReference type="GO" id="GO:0005737">
    <property type="term" value="C:cytoplasm"/>
    <property type="evidence" value="ECO:0007669"/>
    <property type="project" value="UniProtKB-SubCell"/>
</dbReference>
<evidence type="ECO:0000256" key="4">
    <source>
        <dbReference type="ARBA" id="ARBA00022990"/>
    </source>
</evidence>
<accession>A0A9N9BU26</accession>
<evidence type="ECO:0000313" key="7">
    <source>
        <dbReference type="EMBL" id="CAG8577255.1"/>
    </source>
</evidence>
<dbReference type="PANTHER" id="PTHR15139:SF0">
    <property type="entry name" value="TUBULIN-SPECIFIC CHAPERONE C"/>
    <property type="match status" value="1"/>
</dbReference>
<dbReference type="InterPro" id="IPR027684">
    <property type="entry name" value="TBCC"/>
</dbReference>
<dbReference type="EMBL" id="CAJVPY010002973">
    <property type="protein sequence ID" value="CAG8577255.1"/>
    <property type="molecule type" value="Genomic_DNA"/>
</dbReference>
<dbReference type="InterPro" id="IPR031925">
    <property type="entry name" value="TBCC_N"/>
</dbReference>
<dbReference type="Gene3D" id="2.160.20.70">
    <property type="match status" value="1"/>
</dbReference>
<evidence type="ECO:0000256" key="2">
    <source>
        <dbReference type="ARBA" id="ARBA00008848"/>
    </source>
</evidence>
<dbReference type="InterPro" id="IPR012945">
    <property type="entry name" value="Tubulin-bd_cofactor_C_dom"/>
</dbReference>
<dbReference type="InterPro" id="IPR017901">
    <property type="entry name" value="C-CAP_CF_C-like"/>
</dbReference>
<organism evidence="7 8">
    <name type="scientific">Dentiscutata erythropus</name>
    <dbReference type="NCBI Taxonomy" id="1348616"/>
    <lineage>
        <taxon>Eukaryota</taxon>
        <taxon>Fungi</taxon>
        <taxon>Fungi incertae sedis</taxon>
        <taxon>Mucoromycota</taxon>
        <taxon>Glomeromycotina</taxon>
        <taxon>Glomeromycetes</taxon>
        <taxon>Diversisporales</taxon>
        <taxon>Gigasporaceae</taxon>
        <taxon>Dentiscutata</taxon>
    </lineage>
</organism>
<dbReference type="GO" id="GO:0015631">
    <property type="term" value="F:tubulin binding"/>
    <property type="evidence" value="ECO:0007669"/>
    <property type="project" value="InterPro"/>
</dbReference>
<keyword evidence="4" id="KW-0007">Acetylation</keyword>
<evidence type="ECO:0000256" key="3">
    <source>
        <dbReference type="ARBA" id="ARBA00022490"/>
    </source>
</evidence>
<dbReference type="GO" id="GO:0007021">
    <property type="term" value="P:tubulin complex assembly"/>
    <property type="evidence" value="ECO:0007669"/>
    <property type="project" value="TreeGrafter"/>
</dbReference>
<keyword evidence="3" id="KW-0963">Cytoplasm</keyword>
<evidence type="ECO:0000259" key="6">
    <source>
        <dbReference type="PROSITE" id="PS51329"/>
    </source>
</evidence>
<gene>
    <name evidence="7" type="ORF">DERYTH_LOCUS6505</name>
</gene>
<dbReference type="GO" id="GO:0007023">
    <property type="term" value="P:post-chaperonin tubulin folding pathway"/>
    <property type="evidence" value="ECO:0007669"/>
    <property type="project" value="InterPro"/>
</dbReference>
<dbReference type="PANTHER" id="PTHR15139">
    <property type="entry name" value="TUBULIN FOLDING COFACTOR C"/>
    <property type="match status" value="1"/>
</dbReference>
<dbReference type="OrthoDB" id="194775at2759"/>
<dbReference type="PROSITE" id="PS51329">
    <property type="entry name" value="C_CAP_COFACTOR_C"/>
    <property type="match status" value="1"/>
</dbReference>
<dbReference type="InterPro" id="IPR038397">
    <property type="entry name" value="TBCC_N_sf"/>
</dbReference>
<dbReference type="AlphaFoldDB" id="A0A9N9BU26"/>
<feature type="domain" description="C-CAP/cofactor C-like" evidence="6">
    <location>
        <begin position="143"/>
        <end position="304"/>
    </location>
</feature>
<comment type="subunit">
    <text evidence="5">Supercomplex made of cofactors A to E. Cofactors A and D function by capturing and stabilizing tubulin in a quasi-native conformation. Cofactor E binds to the cofactor D-tubulin complex; interaction with cofactor C then causes the release of tubulin polypeptides that are committed to the native state.</text>
</comment>
<evidence type="ECO:0000313" key="8">
    <source>
        <dbReference type="Proteomes" id="UP000789405"/>
    </source>
</evidence>
<dbReference type="InterPro" id="IPR016098">
    <property type="entry name" value="CAP/MinC_C"/>
</dbReference>
<evidence type="ECO:0000256" key="5">
    <source>
        <dbReference type="ARBA" id="ARBA00026055"/>
    </source>
</evidence>
<sequence>MSSSKDQEQAVKQSKEAFAYKFWQEFQEERGAIQESINELSQKQRSSIPLLCEGLLQRISELEKKTTDASRFLPPYDQRQSILQVRALIEDLNTKKAELTPKSKFSFKSRKATGSTEKSMTAESNKIINNNLEVITPNNEIVPITTSLNQNFQTVTLNNRQNCYISVNSYLTNLEEPGEKVMDFQISNLDHCIVNLVSSNVTIGAIHIKRLKDTIIMASPVRSSILIYDCERCVFLIGCHQFRMHTSRQMTIYLHTTSHPIIEDCNNILFAPYTLSIPSLGNMFEAAKLDPINNKYDKVEDFNWLKQQASPNWQTISENKILRDWPFLHMDDQNDDPNDEETVLNVLNGILGSQLTS</sequence>
<reference evidence="7" key="1">
    <citation type="submission" date="2021-06" db="EMBL/GenBank/DDBJ databases">
        <authorList>
            <person name="Kallberg Y."/>
            <person name="Tangrot J."/>
            <person name="Rosling A."/>
        </authorList>
    </citation>
    <scope>NUCLEOTIDE SEQUENCE</scope>
    <source>
        <strain evidence="7">MA453B</strain>
    </source>
</reference>
<dbReference type="Pfam" id="PF16752">
    <property type="entry name" value="TBCC_N"/>
    <property type="match status" value="1"/>
</dbReference>
<protein>
    <submittedName>
        <fullName evidence="7">14233_t:CDS:1</fullName>
    </submittedName>
</protein>
<dbReference type="Gene3D" id="1.20.58.1250">
    <property type="entry name" value="Tubulin Binding Cofactor C, N-terminal domain"/>
    <property type="match status" value="1"/>
</dbReference>
<evidence type="ECO:0000256" key="1">
    <source>
        <dbReference type="ARBA" id="ARBA00004496"/>
    </source>
</evidence>
<comment type="subcellular location">
    <subcellularLocation>
        <location evidence="1">Cytoplasm</location>
    </subcellularLocation>
</comment>
<comment type="caution">
    <text evidence="7">The sequence shown here is derived from an EMBL/GenBank/DDBJ whole genome shotgun (WGS) entry which is preliminary data.</text>
</comment>
<proteinExistence type="inferred from homology"/>
<keyword evidence="8" id="KW-1185">Reference proteome</keyword>
<dbReference type="Pfam" id="PF07986">
    <property type="entry name" value="TBCC"/>
    <property type="match status" value="1"/>
</dbReference>